<accession>Q9TS80</accession>
<reference key="1">
    <citation type="journal article" date="1994" name="Arterioscler. Thromb.">
        <title>Purification, cloning, and expression of a human enzyme with acyl coenzyme A: cholesterol acyltransferase activity, which is identical to liver carboxylesterase.</title>
        <authorList>
            <person name="Becker A."/>
            <person name="Bottcher A."/>
            <person name="Lackner K.J."/>
            <person name="Fehringer P."/>
            <person name="Notka F."/>
            <person name="Aslanidis C."/>
            <person name="Schmitz G."/>
        </authorList>
    </citation>
    <scope>PROTEIN SEQUENCE</scope>
</reference>
<dbReference type="ESTHER" id="pig-EST1">
    <property type="family name" value="Carb_B_Chordata"/>
</dbReference>
<proteinExistence type="evidence at protein level"/>
<protein>
    <submittedName>
        <fullName>Acyl coenzyme A: cholesterol acyltransferase</fullName>
        <ecNumber>2.3.1.26</ecNumber>
    </submittedName>
</protein>
<organism>
    <name type="scientific">Sus scrofa</name>
    <name type="common">Pig</name>
    <dbReference type="NCBI Taxonomy" id="9823"/>
    <lineage>
        <taxon>Eukaryota</taxon>
        <taxon>Metazoa</taxon>
        <taxon>Chordata</taxon>
        <taxon>Craniata</taxon>
        <taxon>Vertebrata</taxon>
        <taxon>Euteleostomi</taxon>
        <taxon>Mammalia</taxon>
        <taxon>Eutheria</taxon>
        <taxon>Laurasiatheria</taxon>
        <taxon>Artiodactyla</taxon>
        <taxon>Suina</taxon>
        <taxon>Suidae</taxon>
        <taxon>Sus</taxon>
    </lineage>
</organism>
<keyword id="KW-0903">Direct protein sequencing</keyword>
<dbReference type="EC" id="2.3.1.26"/>
<sequence>KSYPIANIPEELIPVATDAGAPTYMYEFQYRPS</sequence>
<dbReference type="GO" id="GO:0004772">
    <property type="term" value="F:sterol O-acyltransferase activity"/>
    <property type="evidence" value="ECO:0007669"/>
    <property type="project" value="UniProtKB-EC"/>
</dbReference>
<name>Q9TS80_PIG</name>
<dbReference type="AlphaFoldDB" id="Q9TS80"/>